<evidence type="ECO:0000256" key="1">
    <source>
        <dbReference type="SAM" id="SignalP"/>
    </source>
</evidence>
<name>A0A811L1A4_9BILA</name>
<protein>
    <recommendedName>
        <fullName evidence="4">Peptidase A1 domain-containing protein</fullName>
    </recommendedName>
</protein>
<reference evidence="2" key="1">
    <citation type="submission" date="2020-09" db="EMBL/GenBank/DDBJ databases">
        <authorList>
            <person name="Kikuchi T."/>
        </authorList>
    </citation>
    <scope>NUCLEOTIDE SEQUENCE</scope>
    <source>
        <strain evidence="2">SH1</strain>
    </source>
</reference>
<accession>A0A811L1A4</accession>
<dbReference type="OrthoDB" id="10634792at2759"/>
<dbReference type="Proteomes" id="UP000783686">
    <property type="component" value="Unassembled WGS sequence"/>
</dbReference>
<evidence type="ECO:0000313" key="2">
    <source>
        <dbReference type="EMBL" id="CAD5220977.1"/>
    </source>
</evidence>
<evidence type="ECO:0008006" key="4">
    <source>
        <dbReference type="Google" id="ProtNLM"/>
    </source>
</evidence>
<gene>
    <name evidence="2" type="ORF">BOKJ2_LOCUS9214</name>
</gene>
<keyword evidence="1" id="KW-0732">Signal</keyword>
<dbReference type="EMBL" id="CAJFDH010000004">
    <property type="protein sequence ID" value="CAD5220977.1"/>
    <property type="molecule type" value="Genomic_DNA"/>
</dbReference>
<sequence>MRLVTVLVASLAVVSALDYDQETSKVTLSIGKGAKVDIKFQLSTIYEDFLVFGPECKDAGSCSTEGHPVYDAAKDKVTLEDGKAKFNTFNTKLAKDVEVDTGDKTIKQDISVVVGVVNDQFKQESFPFEGVFGLKSGKDKPFDKLVSALDKKHLLIVPKYQNDTKSKPTLLLGAESKKACGEFKLAESTSDVWTNDYVRKINDLDTTFKIAPSLDKVYAVSTNGLLLFGKQVLSENEYNNLLKYKVTYGGVEIEINPQDAYELQKDKNYELQVMIADGKGFDLALPNSYFDNYCVKLAKDGDKYMVGLAERQNGVGLAAMSLATLMGMFALLRL</sequence>
<dbReference type="EMBL" id="CAJFCW020000004">
    <property type="protein sequence ID" value="CAG9114393.1"/>
    <property type="molecule type" value="Genomic_DNA"/>
</dbReference>
<organism evidence="2 3">
    <name type="scientific">Bursaphelenchus okinawaensis</name>
    <dbReference type="NCBI Taxonomy" id="465554"/>
    <lineage>
        <taxon>Eukaryota</taxon>
        <taxon>Metazoa</taxon>
        <taxon>Ecdysozoa</taxon>
        <taxon>Nematoda</taxon>
        <taxon>Chromadorea</taxon>
        <taxon>Rhabditida</taxon>
        <taxon>Tylenchina</taxon>
        <taxon>Tylenchomorpha</taxon>
        <taxon>Aphelenchoidea</taxon>
        <taxon>Aphelenchoididae</taxon>
        <taxon>Bursaphelenchus</taxon>
    </lineage>
</organism>
<feature type="signal peptide" evidence="1">
    <location>
        <begin position="1"/>
        <end position="16"/>
    </location>
</feature>
<dbReference type="Proteomes" id="UP000614601">
    <property type="component" value="Unassembled WGS sequence"/>
</dbReference>
<feature type="chain" id="PRO_5036408435" description="Peptidase A1 domain-containing protein" evidence="1">
    <location>
        <begin position="17"/>
        <end position="334"/>
    </location>
</feature>
<dbReference type="AlphaFoldDB" id="A0A811L1A4"/>
<keyword evidence="3" id="KW-1185">Reference proteome</keyword>
<proteinExistence type="predicted"/>
<evidence type="ECO:0000313" key="3">
    <source>
        <dbReference type="Proteomes" id="UP000614601"/>
    </source>
</evidence>
<comment type="caution">
    <text evidence="2">The sequence shown here is derived from an EMBL/GenBank/DDBJ whole genome shotgun (WGS) entry which is preliminary data.</text>
</comment>